<protein>
    <submittedName>
        <fullName evidence="1">Uncharacterized protein</fullName>
    </submittedName>
</protein>
<dbReference type="AlphaFoldDB" id="A0A3M7RNA5"/>
<name>A0A3M7RNA5_BRAPC</name>
<keyword evidence="2" id="KW-1185">Reference proteome</keyword>
<dbReference type="EMBL" id="REGN01002992">
    <property type="protein sequence ID" value="RNA25021.1"/>
    <property type="molecule type" value="Genomic_DNA"/>
</dbReference>
<organism evidence="1 2">
    <name type="scientific">Brachionus plicatilis</name>
    <name type="common">Marine rotifer</name>
    <name type="synonym">Brachionus muelleri</name>
    <dbReference type="NCBI Taxonomy" id="10195"/>
    <lineage>
        <taxon>Eukaryota</taxon>
        <taxon>Metazoa</taxon>
        <taxon>Spiralia</taxon>
        <taxon>Gnathifera</taxon>
        <taxon>Rotifera</taxon>
        <taxon>Eurotatoria</taxon>
        <taxon>Monogononta</taxon>
        <taxon>Pseudotrocha</taxon>
        <taxon>Ploima</taxon>
        <taxon>Brachionidae</taxon>
        <taxon>Brachionus</taxon>
    </lineage>
</organism>
<evidence type="ECO:0000313" key="1">
    <source>
        <dbReference type="EMBL" id="RNA25021.1"/>
    </source>
</evidence>
<dbReference type="Proteomes" id="UP000276133">
    <property type="component" value="Unassembled WGS sequence"/>
</dbReference>
<comment type="caution">
    <text evidence="1">The sequence shown here is derived from an EMBL/GenBank/DDBJ whole genome shotgun (WGS) entry which is preliminary data.</text>
</comment>
<accession>A0A3M7RNA5</accession>
<proteinExistence type="predicted"/>
<gene>
    <name evidence="1" type="ORF">BpHYR1_046809</name>
</gene>
<evidence type="ECO:0000313" key="2">
    <source>
        <dbReference type="Proteomes" id="UP000276133"/>
    </source>
</evidence>
<reference evidence="1 2" key="1">
    <citation type="journal article" date="2018" name="Sci. Rep.">
        <title>Genomic signatures of local adaptation to the degree of environmental predictability in rotifers.</title>
        <authorList>
            <person name="Franch-Gras L."/>
            <person name="Hahn C."/>
            <person name="Garcia-Roger E.M."/>
            <person name="Carmona M.J."/>
            <person name="Serra M."/>
            <person name="Gomez A."/>
        </authorList>
    </citation>
    <scope>NUCLEOTIDE SEQUENCE [LARGE SCALE GENOMIC DNA]</scope>
    <source>
        <strain evidence="1">HYR1</strain>
    </source>
</reference>
<sequence length="223" mass="26918">MQEIELEYDQNKRYLNGQLDTWKSELRLKNSEIDLLRLEADNLNSKNIDSQKAEFMIEKRDLADVQKDFTRQFRIKIRENFPQNPNETIGFYRSADNRKFLGIKFLGILTFCIIEHFARYVPHDRTFEKAFEKFLRNFTTLKLKFYEIIRIIRLILSHHRFRSGLPFYKLSQVLSQLFSFTSLLACKFIASNSEIIFSFELQYCYEKLFLRDFTKFCTSFKKI</sequence>